<dbReference type="Pfam" id="PF11241">
    <property type="entry name" value="DUF3043"/>
    <property type="match status" value="1"/>
</dbReference>
<feature type="transmembrane region" description="Helical" evidence="2">
    <location>
        <begin position="132"/>
        <end position="150"/>
    </location>
</feature>
<gene>
    <name evidence="3" type="ORF">ACFPWU_06775</name>
</gene>
<protein>
    <submittedName>
        <fullName evidence="3">DUF3043 domain-containing protein</fullName>
    </submittedName>
</protein>
<dbReference type="EMBL" id="JBHSQI010000003">
    <property type="protein sequence ID" value="MFC6153369.1"/>
    <property type="molecule type" value="Genomic_DNA"/>
</dbReference>
<feature type="compositionally biased region" description="Polar residues" evidence="1">
    <location>
        <begin position="1"/>
        <end position="20"/>
    </location>
</feature>
<keyword evidence="4" id="KW-1185">Reference proteome</keyword>
<dbReference type="RefSeq" id="WP_239022077.1">
    <property type="nucleotide sequence ID" value="NZ_CP034929.1"/>
</dbReference>
<keyword evidence="2" id="KW-0472">Membrane</keyword>
<keyword evidence="2" id="KW-0812">Transmembrane</keyword>
<evidence type="ECO:0000313" key="3">
    <source>
        <dbReference type="EMBL" id="MFC6153369.1"/>
    </source>
</evidence>
<reference evidence="4" key="1">
    <citation type="journal article" date="2019" name="Int. J. Syst. Evol. Microbiol.">
        <title>The Global Catalogue of Microorganisms (GCM) 10K type strain sequencing project: providing services to taxonomists for standard genome sequencing and annotation.</title>
        <authorList>
            <consortium name="The Broad Institute Genomics Platform"/>
            <consortium name="The Broad Institute Genome Sequencing Center for Infectious Disease"/>
            <person name="Wu L."/>
            <person name="Ma J."/>
        </authorList>
    </citation>
    <scope>NUCLEOTIDE SEQUENCE [LARGE SCALE GENOMIC DNA]</scope>
    <source>
        <strain evidence="4">DFY28</strain>
    </source>
</reference>
<organism evidence="3 4">
    <name type="scientific">Nocardioides yefusunii</name>
    <dbReference type="NCBI Taxonomy" id="2500546"/>
    <lineage>
        <taxon>Bacteria</taxon>
        <taxon>Bacillati</taxon>
        <taxon>Actinomycetota</taxon>
        <taxon>Actinomycetes</taxon>
        <taxon>Propionibacteriales</taxon>
        <taxon>Nocardioidaceae</taxon>
        <taxon>Nocardioides</taxon>
    </lineage>
</organism>
<feature type="transmembrane region" description="Helical" evidence="2">
    <location>
        <begin position="100"/>
        <end position="120"/>
    </location>
</feature>
<evidence type="ECO:0000256" key="2">
    <source>
        <dbReference type="SAM" id="Phobius"/>
    </source>
</evidence>
<keyword evidence="2" id="KW-1133">Transmembrane helix</keyword>
<sequence>MSRSAKSAPQPPAENSSAAGTPTKVGGKGRPTPSRKEAEAAARARAKTPRSRKEIAAANRKARESASAKVREAYRTGDETHLPSRDRGPVRRFVRDYIDVRFSFIELLLPLMVVVLLLGFVPSESVRASSEILLLGVMLFIVLEMVFLRMKLRKELKARFPEADLKGTTYYAISRAMQMKFMRLPKPQRKIGDALGENYR</sequence>
<accession>A0ABW1QXV8</accession>
<name>A0ABW1QXV8_9ACTN</name>
<dbReference type="Proteomes" id="UP001596098">
    <property type="component" value="Unassembled WGS sequence"/>
</dbReference>
<dbReference type="InterPro" id="IPR021403">
    <property type="entry name" value="DUF3043"/>
</dbReference>
<comment type="caution">
    <text evidence="3">The sequence shown here is derived from an EMBL/GenBank/DDBJ whole genome shotgun (WGS) entry which is preliminary data.</text>
</comment>
<feature type="compositionally biased region" description="Basic and acidic residues" evidence="1">
    <location>
        <begin position="51"/>
        <end position="86"/>
    </location>
</feature>
<evidence type="ECO:0000256" key="1">
    <source>
        <dbReference type="SAM" id="MobiDB-lite"/>
    </source>
</evidence>
<feature type="region of interest" description="Disordered" evidence="1">
    <location>
        <begin position="1"/>
        <end position="86"/>
    </location>
</feature>
<proteinExistence type="predicted"/>
<evidence type="ECO:0000313" key="4">
    <source>
        <dbReference type="Proteomes" id="UP001596098"/>
    </source>
</evidence>